<comment type="caution">
    <text evidence="2">The sequence shown here is derived from an EMBL/GenBank/DDBJ whole genome shotgun (WGS) entry which is preliminary data.</text>
</comment>
<dbReference type="Pfam" id="PF00652">
    <property type="entry name" value="Ricin_B_lectin"/>
    <property type="match status" value="1"/>
</dbReference>
<dbReference type="CDD" id="cd00161">
    <property type="entry name" value="beta-trefoil_Ricin-like"/>
    <property type="match status" value="1"/>
</dbReference>
<dbReference type="InterPro" id="IPR035992">
    <property type="entry name" value="Ricin_B-like_lectins"/>
</dbReference>
<dbReference type="InterPro" id="IPR000772">
    <property type="entry name" value="Ricin_B_lectin"/>
</dbReference>
<dbReference type="EMBL" id="NCXP01000011">
    <property type="protein sequence ID" value="OSC40817.1"/>
    <property type="molecule type" value="Genomic_DNA"/>
</dbReference>
<dbReference type="AlphaFoldDB" id="A0A1X2LUX8"/>
<dbReference type="SUPFAM" id="SSF50370">
    <property type="entry name" value="Ricin B-like lectins"/>
    <property type="match status" value="1"/>
</dbReference>
<protein>
    <recommendedName>
        <fullName evidence="1">Ricin B lectin domain-containing protein</fullName>
    </recommendedName>
</protein>
<organism evidence="2 3">
    <name type="scientific">Mycobacterium decipiens</name>
    <dbReference type="NCBI Taxonomy" id="1430326"/>
    <lineage>
        <taxon>Bacteria</taxon>
        <taxon>Bacillati</taxon>
        <taxon>Actinomycetota</taxon>
        <taxon>Actinomycetes</taxon>
        <taxon>Mycobacteriales</taxon>
        <taxon>Mycobacteriaceae</taxon>
        <taxon>Mycobacterium</taxon>
    </lineage>
</organism>
<evidence type="ECO:0000259" key="1">
    <source>
        <dbReference type="SMART" id="SM00458"/>
    </source>
</evidence>
<name>A0A1X2LUX8_9MYCO</name>
<evidence type="ECO:0000313" key="2">
    <source>
        <dbReference type="EMBL" id="OSC40817.1"/>
    </source>
</evidence>
<dbReference type="SMART" id="SM00458">
    <property type="entry name" value="RICIN"/>
    <property type="match status" value="1"/>
</dbReference>
<dbReference type="Proteomes" id="UP000193247">
    <property type="component" value="Unassembled WGS sequence"/>
</dbReference>
<dbReference type="PROSITE" id="PS50231">
    <property type="entry name" value="RICIN_B_LECTIN"/>
    <property type="match status" value="1"/>
</dbReference>
<gene>
    <name evidence="2" type="ORF">B8W66_11615</name>
</gene>
<dbReference type="RefSeq" id="WP_085325173.1">
    <property type="nucleotide sequence ID" value="NZ_NCXP01000011.1"/>
</dbReference>
<dbReference type="OrthoDB" id="4192775at2"/>
<sequence>MHESRLMRGVCRAVVVAGAVFGVALLSAGVASADGSVQVKSRLGNWCLDTPSGNFNTATFVNACDGSPSQRWDINSDGQIESAAYPGACLTAGAVSMWQVTVFPCQMGGFNQHWNIHPNGQIEDSLGSCLTIVNGDAHPGAPVRPFNCGFDGPAQEWDSVS</sequence>
<accession>A0A1X2LUX8</accession>
<evidence type="ECO:0000313" key="3">
    <source>
        <dbReference type="Proteomes" id="UP000193247"/>
    </source>
</evidence>
<keyword evidence="3" id="KW-1185">Reference proteome</keyword>
<reference evidence="2 3" key="1">
    <citation type="submission" date="2017-04" db="EMBL/GenBank/DDBJ databases">
        <title>The new phylogeny of genus Mycobacterium.</title>
        <authorList>
            <person name="Tortoli E."/>
            <person name="Trovato A."/>
            <person name="Cirillo D.M."/>
        </authorList>
    </citation>
    <scope>NUCLEOTIDE SEQUENCE [LARGE SCALE GENOMIC DNA]</scope>
    <source>
        <strain evidence="2 3">TBL 1200985</strain>
    </source>
</reference>
<proteinExistence type="predicted"/>
<dbReference type="Gene3D" id="2.80.10.50">
    <property type="match status" value="2"/>
</dbReference>
<feature type="domain" description="Ricin B lectin" evidence="1">
    <location>
        <begin position="35"/>
        <end position="160"/>
    </location>
</feature>
<dbReference type="STRING" id="1430326.B8W66_11615"/>